<name>A0AAD5UUX5_9APHY</name>
<sequence>MSWRLPLDSSRHAALVYSRQKVPFGPPKYNPPTRVDHDDFEGFDPFDQLYPITVLTHPFPQGVVSWEQTRDMWVELPHGYRVQDMGVTSMGRTFRPSSIAHRGRS</sequence>
<evidence type="ECO:0000313" key="2">
    <source>
        <dbReference type="Proteomes" id="UP001212997"/>
    </source>
</evidence>
<organism evidence="1 2">
    <name type="scientific">Meripilus lineatus</name>
    <dbReference type="NCBI Taxonomy" id="2056292"/>
    <lineage>
        <taxon>Eukaryota</taxon>
        <taxon>Fungi</taxon>
        <taxon>Dikarya</taxon>
        <taxon>Basidiomycota</taxon>
        <taxon>Agaricomycotina</taxon>
        <taxon>Agaricomycetes</taxon>
        <taxon>Polyporales</taxon>
        <taxon>Meripilaceae</taxon>
        <taxon>Meripilus</taxon>
    </lineage>
</organism>
<dbReference type="Proteomes" id="UP001212997">
    <property type="component" value="Unassembled WGS sequence"/>
</dbReference>
<dbReference type="EMBL" id="JANAWD010000509">
    <property type="protein sequence ID" value="KAJ3478462.1"/>
    <property type="molecule type" value="Genomic_DNA"/>
</dbReference>
<comment type="caution">
    <text evidence="1">The sequence shown here is derived from an EMBL/GenBank/DDBJ whole genome shotgun (WGS) entry which is preliminary data.</text>
</comment>
<keyword evidence="2" id="KW-1185">Reference proteome</keyword>
<evidence type="ECO:0000313" key="1">
    <source>
        <dbReference type="EMBL" id="KAJ3478462.1"/>
    </source>
</evidence>
<protein>
    <submittedName>
        <fullName evidence="1">Uncharacterized protein</fullName>
    </submittedName>
</protein>
<proteinExistence type="predicted"/>
<gene>
    <name evidence="1" type="ORF">NLI96_g9742</name>
</gene>
<dbReference type="AlphaFoldDB" id="A0AAD5UUX5"/>
<reference evidence="1" key="1">
    <citation type="submission" date="2022-07" db="EMBL/GenBank/DDBJ databases">
        <title>Genome Sequence of Physisporinus lineatus.</title>
        <authorList>
            <person name="Buettner E."/>
        </authorList>
    </citation>
    <scope>NUCLEOTIDE SEQUENCE</scope>
    <source>
        <strain evidence="1">VT162</strain>
    </source>
</reference>
<accession>A0AAD5UUX5</accession>